<dbReference type="InterPro" id="IPR005538">
    <property type="entry name" value="LrgA/CidA"/>
</dbReference>
<keyword evidence="2" id="KW-1003">Cell membrane</keyword>
<evidence type="ECO:0000256" key="1">
    <source>
        <dbReference type="ARBA" id="ARBA00004651"/>
    </source>
</evidence>
<keyword evidence="5 6" id="KW-0472">Membrane</keyword>
<gene>
    <name evidence="7" type="ORF">CLV25_11028</name>
</gene>
<keyword evidence="3 6" id="KW-0812">Transmembrane</keyword>
<evidence type="ECO:0000313" key="8">
    <source>
        <dbReference type="Proteomes" id="UP000294830"/>
    </source>
</evidence>
<sequence length="113" mass="12469">MIYGLFIIFLHLTIGNLISSMIDNFVPGSVIGMLLLFASLLLKIVKADKIRPTANTLTQNMSLFFLPAGVGIVTATAILEKYWASILLSSIASTVLVIITVGWIQQKMEKWKQ</sequence>
<dbReference type="AlphaFoldDB" id="A0A4R2EMR3"/>
<protein>
    <submittedName>
        <fullName evidence="7">Holin-like protein</fullName>
    </submittedName>
</protein>
<comment type="caution">
    <text evidence="7">The sequence shown here is derived from an EMBL/GenBank/DDBJ whole genome shotgun (WGS) entry which is preliminary data.</text>
</comment>
<comment type="subcellular location">
    <subcellularLocation>
        <location evidence="1">Cell membrane</location>
        <topology evidence="1">Multi-pass membrane protein</topology>
    </subcellularLocation>
</comment>
<dbReference type="Pfam" id="PF03788">
    <property type="entry name" value="LrgA"/>
    <property type="match status" value="1"/>
</dbReference>
<dbReference type="PANTHER" id="PTHR33931">
    <property type="entry name" value="HOLIN-LIKE PROTEIN CIDA-RELATED"/>
    <property type="match status" value="1"/>
</dbReference>
<keyword evidence="4 6" id="KW-1133">Transmembrane helix</keyword>
<evidence type="ECO:0000256" key="3">
    <source>
        <dbReference type="ARBA" id="ARBA00022692"/>
    </source>
</evidence>
<dbReference type="PANTHER" id="PTHR33931:SF2">
    <property type="entry name" value="HOLIN-LIKE PROTEIN CIDA"/>
    <property type="match status" value="1"/>
</dbReference>
<dbReference type="Proteomes" id="UP000294830">
    <property type="component" value="Unassembled WGS sequence"/>
</dbReference>
<feature type="transmembrane region" description="Helical" evidence="6">
    <location>
        <begin position="25"/>
        <end position="45"/>
    </location>
</feature>
<evidence type="ECO:0000313" key="7">
    <source>
        <dbReference type="EMBL" id="TCN65639.1"/>
    </source>
</evidence>
<name>A0A4R2EMR3_9BACT</name>
<evidence type="ECO:0000256" key="2">
    <source>
        <dbReference type="ARBA" id="ARBA00022475"/>
    </source>
</evidence>
<proteinExistence type="predicted"/>
<dbReference type="EMBL" id="SLWB01000010">
    <property type="protein sequence ID" value="TCN65639.1"/>
    <property type="molecule type" value="Genomic_DNA"/>
</dbReference>
<evidence type="ECO:0000256" key="4">
    <source>
        <dbReference type="ARBA" id="ARBA00022989"/>
    </source>
</evidence>
<dbReference type="GO" id="GO:0005886">
    <property type="term" value="C:plasma membrane"/>
    <property type="evidence" value="ECO:0007669"/>
    <property type="project" value="UniProtKB-SubCell"/>
</dbReference>
<dbReference type="OrthoDB" id="3176438at2"/>
<reference evidence="7 8" key="1">
    <citation type="submission" date="2019-03" db="EMBL/GenBank/DDBJ databases">
        <title>Genomic Encyclopedia of Archaeal and Bacterial Type Strains, Phase II (KMG-II): from individual species to whole genera.</title>
        <authorList>
            <person name="Goeker M."/>
        </authorList>
    </citation>
    <scope>NUCLEOTIDE SEQUENCE [LARGE SCALE GENOMIC DNA]</scope>
    <source>
        <strain evidence="7 8">RL-C</strain>
    </source>
</reference>
<feature type="transmembrane region" description="Helical" evidence="6">
    <location>
        <begin position="57"/>
        <end position="79"/>
    </location>
</feature>
<feature type="transmembrane region" description="Helical" evidence="6">
    <location>
        <begin position="85"/>
        <end position="104"/>
    </location>
</feature>
<keyword evidence="8" id="KW-1185">Reference proteome</keyword>
<dbReference type="RefSeq" id="WP_131839628.1">
    <property type="nucleotide sequence ID" value="NZ_SLWB01000010.1"/>
</dbReference>
<organism evidence="7 8">
    <name type="scientific">Acetobacteroides hydrogenigenes</name>
    <dbReference type="NCBI Taxonomy" id="979970"/>
    <lineage>
        <taxon>Bacteria</taxon>
        <taxon>Pseudomonadati</taxon>
        <taxon>Bacteroidota</taxon>
        <taxon>Bacteroidia</taxon>
        <taxon>Bacteroidales</taxon>
        <taxon>Rikenellaceae</taxon>
        <taxon>Acetobacteroides</taxon>
    </lineage>
</organism>
<accession>A0A4R2EMR3</accession>
<evidence type="ECO:0000256" key="5">
    <source>
        <dbReference type="ARBA" id="ARBA00023136"/>
    </source>
</evidence>
<evidence type="ECO:0000256" key="6">
    <source>
        <dbReference type="SAM" id="Phobius"/>
    </source>
</evidence>